<feature type="transmembrane region" description="Helical" evidence="1">
    <location>
        <begin position="71"/>
        <end position="91"/>
    </location>
</feature>
<evidence type="ECO:0000313" key="2">
    <source>
        <dbReference type="EMBL" id="VAW54756.1"/>
    </source>
</evidence>
<feature type="transmembrane region" description="Helical" evidence="1">
    <location>
        <begin position="103"/>
        <end position="124"/>
    </location>
</feature>
<accession>A0A3B0XDS3</accession>
<keyword evidence="1" id="KW-1133">Transmembrane helix</keyword>
<keyword evidence="1" id="KW-0472">Membrane</keyword>
<feature type="transmembrane region" description="Helical" evidence="1">
    <location>
        <begin position="160"/>
        <end position="179"/>
    </location>
</feature>
<dbReference type="EMBL" id="UOFF01000066">
    <property type="protein sequence ID" value="VAW54756.1"/>
    <property type="molecule type" value="Genomic_DNA"/>
</dbReference>
<feature type="transmembrane region" description="Helical" evidence="1">
    <location>
        <begin position="36"/>
        <end position="59"/>
    </location>
</feature>
<reference evidence="2" key="1">
    <citation type="submission" date="2018-06" db="EMBL/GenBank/DDBJ databases">
        <authorList>
            <person name="Zhirakovskaya E."/>
        </authorList>
    </citation>
    <scope>NUCLEOTIDE SEQUENCE</scope>
</reference>
<feature type="transmembrane region" description="Helical" evidence="1">
    <location>
        <begin position="191"/>
        <end position="209"/>
    </location>
</feature>
<protein>
    <submittedName>
        <fullName evidence="2">Uncharacterized protein</fullName>
    </submittedName>
</protein>
<sequence>MFNKSGYYFIVLFALALIGFWETYFSKMLSETNFYIHFHATTMIIWFGMLITQAFLIRYKKYNLHRFIGRLSYVIFPAIVISLVLLAHHQITIYDFGIKYFRLYVLFLQLSLLVIFIIAYSLAIVYRKSPMQHARYMICTSLTMIDPAVARIPLNIPELPFSYQVFTFGLTDLILMGLIFMERKQKMGREVFPIMLAVFVFFQTLNLTWTRSRLWDDFALWFAKLPLT</sequence>
<gene>
    <name evidence="2" type="ORF">MNBD_GAMMA07-962</name>
</gene>
<proteinExistence type="predicted"/>
<keyword evidence="1" id="KW-0812">Transmembrane</keyword>
<dbReference type="AlphaFoldDB" id="A0A3B0XDS3"/>
<name>A0A3B0XDS3_9ZZZZ</name>
<feature type="transmembrane region" description="Helical" evidence="1">
    <location>
        <begin position="7"/>
        <end position="24"/>
    </location>
</feature>
<evidence type="ECO:0000256" key="1">
    <source>
        <dbReference type="SAM" id="Phobius"/>
    </source>
</evidence>
<organism evidence="2">
    <name type="scientific">hydrothermal vent metagenome</name>
    <dbReference type="NCBI Taxonomy" id="652676"/>
    <lineage>
        <taxon>unclassified sequences</taxon>
        <taxon>metagenomes</taxon>
        <taxon>ecological metagenomes</taxon>
    </lineage>
</organism>